<accession>A0A9P0HMA4</accession>
<dbReference type="EMBL" id="OV725082">
    <property type="protein sequence ID" value="CAH1404626.1"/>
    <property type="molecule type" value="Genomic_DNA"/>
</dbReference>
<dbReference type="OrthoDB" id="10471728at2759"/>
<name>A0A9P0HMA4_NEZVI</name>
<evidence type="ECO:0000313" key="2">
    <source>
        <dbReference type="Proteomes" id="UP001152798"/>
    </source>
</evidence>
<reference evidence="1" key="1">
    <citation type="submission" date="2022-01" db="EMBL/GenBank/DDBJ databases">
        <authorList>
            <person name="King R."/>
        </authorList>
    </citation>
    <scope>NUCLEOTIDE SEQUENCE</scope>
</reference>
<dbReference type="AlphaFoldDB" id="A0A9P0HMA4"/>
<sequence length="103" mass="11375">MQLDEHLEDRDTRGGIYFRYMAVIEENGGEQAVFWYGEARSSLFHVDSMGEYFGRIATVNPTRAGGLNAFPIACCRLTRSATAGFSSPPPLAKCVLAVVPMHF</sequence>
<protein>
    <submittedName>
        <fullName evidence="1">Uncharacterized protein</fullName>
    </submittedName>
</protein>
<gene>
    <name evidence="1" type="ORF">NEZAVI_LOCUS12999</name>
</gene>
<proteinExistence type="predicted"/>
<keyword evidence="2" id="KW-1185">Reference proteome</keyword>
<dbReference type="Proteomes" id="UP001152798">
    <property type="component" value="Chromosome 6"/>
</dbReference>
<organism evidence="1 2">
    <name type="scientific">Nezara viridula</name>
    <name type="common">Southern green stink bug</name>
    <name type="synonym">Cimex viridulus</name>
    <dbReference type="NCBI Taxonomy" id="85310"/>
    <lineage>
        <taxon>Eukaryota</taxon>
        <taxon>Metazoa</taxon>
        <taxon>Ecdysozoa</taxon>
        <taxon>Arthropoda</taxon>
        <taxon>Hexapoda</taxon>
        <taxon>Insecta</taxon>
        <taxon>Pterygota</taxon>
        <taxon>Neoptera</taxon>
        <taxon>Paraneoptera</taxon>
        <taxon>Hemiptera</taxon>
        <taxon>Heteroptera</taxon>
        <taxon>Panheteroptera</taxon>
        <taxon>Pentatomomorpha</taxon>
        <taxon>Pentatomoidea</taxon>
        <taxon>Pentatomidae</taxon>
        <taxon>Pentatominae</taxon>
        <taxon>Nezara</taxon>
    </lineage>
</organism>
<evidence type="ECO:0000313" key="1">
    <source>
        <dbReference type="EMBL" id="CAH1404626.1"/>
    </source>
</evidence>